<dbReference type="PANTHER" id="PTHR33112">
    <property type="entry name" value="DOMAIN PROTEIN, PUTATIVE-RELATED"/>
    <property type="match status" value="1"/>
</dbReference>
<reference evidence="3 4" key="1">
    <citation type="submission" date="2023-01" db="EMBL/GenBank/DDBJ databases">
        <title>Analysis of 21 Apiospora genomes using comparative genomics revels a genus with tremendous synthesis potential of carbohydrate active enzymes and secondary metabolites.</title>
        <authorList>
            <person name="Sorensen T."/>
        </authorList>
    </citation>
    <scope>NUCLEOTIDE SEQUENCE [LARGE SCALE GENOMIC DNA]</scope>
    <source>
        <strain evidence="3 4">CBS 117206</strain>
    </source>
</reference>
<protein>
    <recommendedName>
        <fullName evidence="2">Heterokaryon incompatibility domain-containing protein</fullName>
    </recommendedName>
</protein>
<evidence type="ECO:0000256" key="1">
    <source>
        <dbReference type="SAM" id="MobiDB-lite"/>
    </source>
</evidence>
<evidence type="ECO:0000313" key="4">
    <source>
        <dbReference type="Proteomes" id="UP001392437"/>
    </source>
</evidence>
<accession>A0AAW0Q6D6</accession>
<evidence type="ECO:0000259" key="2">
    <source>
        <dbReference type="Pfam" id="PF06985"/>
    </source>
</evidence>
<dbReference type="EMBL" id="JAQQWP010000011">
    <property type="protein sequence ID" value="KAK8096054.1"/>
    <property type="molecule type" value="Genomic_DNA"/>
</dbReference>
<feature type="compositionally biased region" description="Polar residues" evidence="1">
    <location>
        <begin position="409"/>
        <end position="419"/>
    </location>
</feature>
<proteinExistence type="predicted"/>
<dbReference type="Proteomes" id="UP001392437">
    <property type="component" value="Unassembled WGS sequence"/>
</dbReference>
<dbReference type="InterPro" id="IPR010730">
    <property type="entry name" value="HET"/>
</dbReference>
<keyword evidence="4" id="KW-1185">Reference proteome</keyword>
<feature type="region of interest" description="Disordered" evidence="1">
    <location>
        <begin position="405"/>
        <end position="426"/>
    </location>
</feature>
<dbReference type="Pfam" id="PF06985">
    <property type="entry name" value="HET"/>
    <property type="match status" value="1"/>
</dbReference>
<feature type="domain" description="Heterokaryon incompatibility" evidence="2">
    <location>
        <begin position="213"/>
        <end position="359"/>
    </location>
</feature>
<gene>
    <name evidence="3" type="ORF">PG999_014076</name>
</gene>
<dbReference type="AlphaFoldDB" id="A0AAW0Q6D6"/>
<organism evidence="3 4">
    <name type="scientific">Apiospora kogelbergensis</name>
    <dbReference type="NCBI Taxonomy" id="1337665"/>
    <lineage>
        <taxon>Eukaryota</taxon>
        <taxon>Fungi</taxon>
        <taxon>Dikarya</taxon>
        <taxon>Ascomycota</taxon>
        <taxon>Pezizomycotina</taxon>
        <taxon>Sordariomycetes</taxon>
        <taxon>Xylariomycetidae</taxon>
        <taxon>Amphisphaeriales</taxon>
        <taxon>Apiosporaceae</taxon>
        <taxon>Apiospora</taxon>
    </lineage>
</organism>
<comment type="caution">
    <text evidence="3">The sequence shown here is derived from an EMBL/GenBank/DDBJ whole genome shotgun (WGS) entry which is preliminary data.</text>
</comment>
<sequence length="688" mass="77756">MAVCSLCSTIPFGSLPDFPPHETWFRTYDNSECPMLLRRSMQNEPHGFPWHQNLDSLAAASRSCPLCAIVHQGFQMWLGHYEESRQTAFYQEFKDFYDDAAPHGQRLFLSRRIGGGPGFDVFAREPGGRGNYLLTGVVFSVSKAFPEVQLQPPDLDSGSMYSLDAAASFLAKCHETHEECSKKPALLPSRVIDTELSNDMVKLVEPRGESGIYACLSHCWGGEIILATTLQTIQTKRSGIPLGELPKTFLDAVKLVKHLGIRYIWIDSLCIVQDDADDWARESARMHAVYSNAYLTIAANHARKPSDGCFHIRSPRPFCDVDLPRLRLQQSLFATDELDWDKGNFLSEPLSKRGWALQERVLSQRTLLYNNRQIYYECSHGLVGEDGCRQRRMLCSRETLFGPKKDGSGQIQNTEPNTTDENKDGEEETAILELWRSLVWRFGDRSLTKATDKLPATSGLSKLFEKHLQCHYVAGYWSNSLIQSISWRALGRAKAPGPYIGPSWSWVSYPGVAANGLDSGERDVAHLLEWHVELKNQSNPYGEVDNAWLRIRGPVFLLLPATVDYTEDDLRRQKVGLMPHPQMRTPYGVDDEELLDIELDYEDDAWLGRWKEMELHVLILSVFARDSSKSGTESDENDSNRSYKCLVVACADSQQSGLMKRVGTTWLVGPLAERILLDETNRHEVVLV</sequence>
<dbReference type="PANTHER" id="PTHR33112:SF16">
    <property type="entry name" value="HETEROKARYON INCOMPATIBILITY DOMAIN-CONTAINING PROTEIN"/>
    <property type="match status" value="1"/>
</dbReference>
<name>A0AAW0Q6D6_9PEZI</name>
<evidence type="ECO:0000313" key="3">
    <source>
        <dbReference type="EMBL" id="KAK8096054.1"/>
    </source>
</evidence>